<dbReference type="Proteomes" id="UP000193411">
    <property type="component" value="Unassembled WGS sequence"/>
</dbReference>
<reference evidence="2 3" key="1">
    <citation type="submission" date="2016-07" db="EMBL/GenBank/DDBJ databases">
        <title>Pervasive Adenine N6-methylation of Active Genes in Fungi.</title>
        <authorList>
            <consortium name="DOE Joint Genome Institute"/>
            <person name="Mondo S.J."/>
            <person name="Dannebaum R.O."/>
            <person name="Kuo R.C."/>
            <person name="Labutti K."/>
            <person name="Haridas S."/>
            <person name="Kuo A."/>
            <person name="Salamov A."/>
            <person name="Ahrendt S.R."/>
            <person name="Lipzen A."/>
            <person name="Sullivan W."/>
            <person name="Andreopoulos W.B."/>
            <person name="Clum A."/>
            <person name="Lindquist E."/>
            <person name="Daum C."/>
            <person name="Ramamoorthy G.K."/>
            <person name="Gryganskyi A."/>
            <person name="Culley D."/>
            <person name="Magnuson J.K."/>
            <person name="James T.Y."/>
            <person name="O'Malley M.A."/>
            <person name="Stajich J.E."/>
            <person name="Spatafora J.W."/>
            <person name="Visel A."/>
            <person name="Grigoriev I.V."/>
        </authorList>
    </citation>
    <scope>NUCLEOTIDE SEQUENCE [LARGE SCALE GENOMIC DNA]</scope>
    <source>
        <strain evidence="2 3">PL171</strain>
    </source>
</reference>
<organism evidence="2 3">
    <name type="scientific">Catenaria anguillulae PL171</name>
    <dbReference type="NCBI Taxonomy" id="765915"/>
    <lineage>
        <taxon>Eukaryota</taxon>
        <taxon>Fungi</taxon>
        <taxon>Fungi incertae sedis</taxon>
        <taxon>Blastocladiomycota</taxon>
        <taxon>Blastocladiomycetes</taxon>
        <taxon>Blastocladiales</taxon>
        <taxon>Catenariaceae</taxon>
        <taxon>Catenaria</taxon>
    </lineage>
</organism>
<feature type="non-terminal residue" evidence="2">
    <location>
        <position position="183"/>
    </location>
</feature>
<dbReference type="AlphaFoldDB" id="A0A1Y2I3H0"/>
<evidence type="ECO:0000313" key="3">
    <source>
        <dbReference type="Proteomes" id="UP000193411"/>
    </source>
</evidence>
<evidence type="ECO:0000256" key="1">
    <source>
        <dbReference type="SAM" id="MobiDB-lite"/>
    </source>
</evidence>
<feature type="compositionally biased region" description="Polar residues" evidence="1">
    <location>
        <begin position="23"/>
        <end position="38"/>
    </location>
</feature>
<proteinExistence type="predicted"/>
<sequence length="183" mass="20434">MNLVQSFKSFTIRRHARKIHAGSHSTSLTRPSQPSESLSAPPPDAWTVSRTLRYFDEDSMPPSNSIQVLIDRCLHSPLTPERLLHLHHLLSCPTVDPNIAWDAVLDYMASESFPTISPVLESPSDLTYGNWQWIRYLEETGESNRVFAAVAPVGLAFAASPTAKLLLALPYDIAYKLQSYLTV</sequence>
<protein>
    <submittedName>
        <fullName evidence="2">Uncharacterized protein</fullName>
    </submittedName>
</protein>
<keyword evidence="3" id="KW-1185">Reference proteome</keyword>
<evidence type="ECO:0000313" key="2">
    <source>
        <dbReference type="EMBL" id="ORZ40523.1"/>
    </source>
</evidence>
<accession>A0A1Y2I3H0</accession>
<gene>
    <name evidence="2" type="ORF">BCR44DRAFT_46582</name>
</gene>
<feature type="region of interest" description="Disordered" evidence="1">
    <location>
        <begin position="19"/>
        <end position="44"/>
    </location>
</feature>
<name>A0A1Y2I3H0_9FUNG</name>
<dbReference type="EMBL" id="MCFL01000003">
    <property type="protein sequence ID" value="ORZ40523.1"/>
    <property type="molecule type" value="Genomic_DNA"/>
</dbReference>
<comment type="caution">
    <text evidence="2">The sequence shown here is derived from an EMBL/GenBank/DDBJ whole genome shotgun (WGS) entry which is preliminary data.</text>
</comment>